<proteinExistence type="predicted"/>
<reference evidence="1 2" key="1">
    <citation type="journal article" date="2019" name="Arch. Virol.">
        <title>A novel jumbo Tenacibaculum maritimum lytic phage with head-fiber-like appendages.</title>
        <authorList>
            <person name="Kawato Y."/>
            <person name="Istiqomah I."/>
            <person name="Gaafar A.Y."/>
            <person name="Hanaoka M."/>
            <person name="Ishimaru K."/>
            <person name="Yasuike M."/>
            <person name="Nishiki I."/>
            <person name="Nakamura Y."/>
            <person name="Fujiwara A."/>
            <person name="Nakai T."/>
        </authorList>
    </citation>
    <scope>NUCLEOTIDE SEQUENCE [LARGE SCALE GENOMIC DNA]</scope>
    <source>
        <strain evidence="1 2">PTm5</strain>
    </source>
</reference>
<protein>
    <submittedName>
        <fullName evidence="1">Uncharacterized protein</fullName>
    </submittedName>
</protein>
<dbReference type="EMBL" id="AP019525">
    <property type="protein sequence ID" value="BBI90928.1"/>
    <property type="molecule type" value="Genomic_DNA"/>
</dbReference>
<dbReference type="Proteomes" id="UP000424080">
    <property type="component" value="Segment"/>
</dbReference>
<sequence>MAFDFCHRVTQNAFGGKGIVLGQQTKDKIVRRINNDHTVTFNTKFRYNK</sequence>
<evidence type="ECO:0000313" key="1">
    <source>
        <dbReference type="EMBL" id="BBI90928.1"/>
    </source>
</evidence>
<evidence type="ECO:0000313" key="2">
    <source>
        <dbReference type="Proteomes" id="UP000424080"/>
    </source>
</evidence>
<accession>A0A5S9ER27</accession>
<organism evidence="1 2">
    <name type="scientific">Tenacibaculum phage PTm5</name>
    <dbReference type="NCBI Taxonomy" id="2547426"/>
    <lineage>
        <taxon>Viruses</taxon>
        <taxon>Duplodnaviria</taxon>
        <taxon>Heunggongvirae</taxon>
        <taxon>Uroviricota</taxon>
        <taxon>Caudoviricetes</taxon>
        <taxon>Shirahamavirus</taxon>
        <taxon>Shirahamavirus PTm1</taxon>
    </lineage>
</organism>
<name>A0A5S9ER27_9CAUD</name>